<comment type="pathway">
    <text evidence="2">Cell wall biogenesis; peptidoglycan biosynthesis.</text>
</comment>
<dbReference type="GO" id="GO:0051301">
    <property type="term" value="P:cell division"/>
    <property type="evidence" value="ECO:0007669"/>
    <property type="project" value="UniProtKB-KW"/>
</dbReference>
<dbReference type="EC" id="2.4.99.28" evidence="15"/>
<evidence type="ECO:0000256" key="18">
    <source>
        <dbReference type="SAM" id="MobiDB-lite"/>
    </source>
</evidence>
<evidence type="ECO:0000256" key="8">
    <source>
        <dbReference type="ARBA" id="ARBA00022989"/>
    </source>
</evidence>
<comment type="catalytic activity">
    <reaction evidence="16">
        <text>[GlcNAc-(1-&gt;4)-Mur2Ac(oyl-L-Ala-gamma-D-Glu-L-Lys-D-Ala-D-Ala)](n)-di-trans,octa-cis-undecaprenyl diphosphate + beta-D-GlcNAc-(1-&gt;4)-Mur2Ac(oyl-L-Ala-gamma-D-Glu-L-Lys-D-Ala-D-Ala)-di-trans,octa-cis-undecaprenyl diphosphate = [GlcNAc-(1-&gt;4)-Mur2Ac(oyl-L-Ala-gamma-D-Glu-L-Lys-D-Ala-D-Ala)](n+1)-di-trans,octa-cis-undecaprenyl diphosphate + di-trans,octa-cis-undecaprenyl diphosphate + H(+)</text>
        <dbReference type="Rhea" id="RHEA:23708"/>
        <dbReference type="Rhea" id="RHEA-COMP:9602"/>
        <dbReference type="Rhea" id="RHEA-COMP:9603"/>
        <dbReference type="ChEBI" id="CHEBI:15378"/>
        <dbReference type="ChEBI" id="CHEBI:58405"/>
        <dbReference type="ChEBI" id="CHEBI:60033"/>
        <dbReference type="ChEBI" id="CHEBI:78435"/>
        <dbReference type="EC" id="2.4.99.28"/>
    </reaction>
</comment>
<feature type="transmembrane region" description="Helical" evidence="19">
    <location>
        <begin position="352"/>
        <end position="374"/>
    </location>
</feature>
<keyword evidence="3" id="KW-0328">Glycosyltransferase</keyword>
<reference evidence="20 21" key="1">
    <citation type="journal article" date="2009" name="Stand. Genomic Sci.">
        <title>Complete genome sequence of Sanguibacter keddieii type strain (ST-74).</title>
        <authorList>
            <person name="Ivanova N."/>
            <person name="Sikorski J."/>
            <person name="Sims D."/>
            <person name="Brettin T."/>
            <person name="Detter J.C."/>
            <person name="Han C."/>
            <person name="Lapidus A."/>
            <person name="Copeland A."/>
            <person name="Glavina Del Rio T."/>
            <person name="Nolan M."/>
            <person name="Chen F."/>
            <person name="Lucas S."/>
            <person name="Tice H."/>
            <person name="Cheng J.F."/>
            <person name="Bruce D."/>
            <person name="Goodwin L."/>
            <person name="Pitluck S."/>
            <person name="Pati A."/>
            <person name="Mavromatis K."/>
            <person name="Chen A."/>
            <person name="Palaniappan K."/>
            <person name="D'haeseleer P."/>
            <person name="Chain P."/>
            <person name="Bristow J."/>
            <person name="Eisen J.A."/>
            <person name="Markowitz V."/>
            <person name="Hugenholtz P."/>
            <person name="Goker M."/>
            <person name="Pukall R."/>
            <person name="Klenk H.P."/>
            <person name="Kyrpides N.C."/>
        </authorList>
    </citation>
    <scope>NUCLEOTIDE SEQUENCE [LARGE SCALE GENOMIC DNA]</scope>
    <source>
        <strain evidence="21">ATCC 51767 / DSM 10542 / NCFB 3025 / ST-74</strain>
    </source>
</reference>
<evidence type="ECO:0000256" key="13">
    <source>
        <dbReference type="ARBA" id="ARBA00041185"/>
    </source>
</evidence>
<evidence type="ECO:0000256" key="4">
    <source>
        <dbReference type="ARBA" id="ARBA00022679"/>
    </source>
</evidence>
<evidence type="ECO:0000256" key="11">
    <source>
        <dbReference type="ARBA" id="ARBA00033270"/>
    </source>
</evidence>
<gene>
    <name evidence="20" type="ordered locus">Sked_34140</name>
</gene>
<evidence type="ECO:0000256" key="12">
    <source>
        <dbReference type="ARBA" id="ARBA00038053"/>
    </source>
</evidence>
<dbReference type="Pfam" id="PF01098">
    <property type="entry name" value="FTSW_RODA_SPOVE"/>
    <property type="match status" value="1"/>
</dbReference>
<evidence type="ECO:0000313" key="20">
    <source>
        <dbReference type="EMBL" id="ACZ23305.1"/>
    </source>
</evidence>
<name>D1BEL9_SANKS</name>
<evidence type="ECO:0000256" key="7">
    <source>
        <dbReference type="ARBA" id="ARBA00022984"/>
    </source>
</evidence>
<comment type="function">
    <text evidence="17">Peptidoglycan polymerase that is essential for cell division.</text>
</comment>
<evidence type="ECO:0000256" key="19">
    <source>
        <dbReference type="SAM" id="Phobius"/>
    </source>
</evidence>
<comment type="subcellular location">
    <subcellularLocation>
        <location evidence="1">Membrane</location>
        <topology evidence="1">Multi-pass membrane protein</topology>
    </subcellularLocation>
</comment>
<keyword evidence="8 19" id="KW-1133">Transmembrane helix</keyword>
<dbReference type="STRING" id="446469.Sked_34140"/>
<feature type="transmembrane region" description="Helical" evidence="19">
    <location>
        <begin position="184"/>
        <end position="201"/>
    </location>
</feature>
<evidence type="ECO:0000256" key="10">
    <source>
        <dbReference type="ARBA" id="ARBA00032370"/>
    </source>
</evidence>
<dbReference type="InterPro" id="IPR001182">
    <property type="entry name" value="FtsW/RodA"/>
</dbReference>
<comment type="similarity">
    <text evidence="12">Belongs to the SEDS family. FtsW subfamily.</text>
</comment>
<dbReference type="GO" id="GO:0015648">
    <property type="term" value="F:lipid-linked peptidoglycan transporter activity"/>
    <property type="evidence" value="ECO:0007669"/>
    <property type="project" value="TreeGrafter"/>
</dbReference>
<dbReference type="GO" id="GO:0009252">
    <property type="term" value="P:peptidoglycan biosynthetic process"/>
    <property type="evidence" value="ECO:0007669"/>
    <property type="project" value="UniProtKB-KW"/>
</dbReference>
<evidence type="ECO:0000256" key="17">
    <source>
        <dbReference type="ARBA" id="ARBA00049966"/>
    </source>
</evidence>
<feature type="transmembrane region" description="Helical" evidence="19">
    <location>
        <begin position="380"/>
        <end position="402"/>
    </location>
</feature>
<dbReference type="HOGENOM" id="CLU_029243_0_2_11"/>
<evidence type="ECO:0000256" key="2">
    <source>
        <dbReference type="ARBA" id="ARBA00004752"/>
    </source>
</evidence>
<dbReference type="KEGG" id="ske:Sked_34140"/>
<evidence type="ECO:0000256" key="3">
    <source>
        <dbReference type="ARBA" id="ARBA00022676"/>
    </source>
</evidence>
<evidence type="ECO:0000256" key="15">
    <source>
        <dbReference type="ARBA" id="ARBA00044770"/>
    </source>
</evidence>
<feature type="compositionally biased region" description="Low complexity" evidence="18">
    <location>
        <begin position="8"/>
        <end position="34"/>
    </location>
</feature>
<dbReference type="GO" id="GO:0005886">
    <property type="term" value="C:plasma membrane"/>
    <property type="evidence" value="ECO:0007669"/>
    <property type="project" value="TreeGrafter"/>
</dbReference>
<evidence type="ECO:0000256" key="9">
    <source>
        <dbReference type="ARBA" id="ARBA00023136"/>
    </source>
</evidence>
<feature type="transmembrane region" description="Helical" evidence="19">
    <location>
        <begin position="305"/>
        <end position="331"/>
    </location>
</feature>
<evidence type="ECO:0000256" key="6">
    <source>
        <dbReference type="ARBA" id="ARBA00022960"/>
    </source>
</evidence>
<keyword evidence="7" id="KW-0573">Peptidoglycan synthesis</keyword>
<dbReference type="InterPro" id="IPR018365">
    <property type="entry name" value="Cell_cycle_FtsW-rel_CS"/>
</dbReference>
<evidence type="ECO:0000313" key="21">
    <source>
        <dbReference type="Proteomes" id="UP000000322"/>
    </source>
</evidence>
<feature type="transmembrane region" description="Helical" evidence="19">
    <location>
        <begin position="116"/>
        <end position="135"/>
    </location>
</feature>
<dbReference type="OrthoDB" id="9768187at2"/>
<dbReference type="PANTHER" id="PTHR30474">
    <property type="entry name" value="CELL CYCLE PROTEIN"/>
    <property type="match status" value="1"/>
</dbReference>
<keyword evidence="21" id="KW-1185">Reference proteome</keyword>
<feature type="region of interest" description="Disordered" evidence="18">
    <location>
        <begin position="1"/>
        <end position="42"/>
    </location>
</feature>
<dbReference type="eggNOG" id="COG0772">
    <property type="taxonomic scope" value="Bacteria"/>
</dbReference>
<keyword evidence="6" id="KW-0133">Cell shape</keyword>
<keyword evidence="20" id="KW-0132">Cell division</keyword>
<evidence type="ECO:0000256" key="1">
    <source>
        <dbReference type="ARBA" id="ARBA00004141"/>
    </source>
</evidence>
<dbReference type="GO" id="GO:0032153">
    <property type="term" value="C:cell division site"/>
    <property type="evidence" value="ECO:0007669"/>
    <property type="project" value="TreeGrafter"/>
</dbReference>
<keyword evidence="20" id="KW-0131">Cell cycle</keyword>
<evidence type="ECO:0000256" key="5">
    <source>
        <dbReference type="ARBA" id="ARBA00022692"/>
    </source>
</evidence>
<dbReference type="PROSITE" id="PS00428">
    <property type="entry name" value="FTSW_RODA_SPOVE"/>
    <property type="match status" value="1"/>
</dbReference>
<feature type="transmembrane region" description="Helical" evidence="19">
    <location>
        <begin position="228"/>
        <end position="247"/>
    </location>
</feature>
<keyword evidence="5 19" id="KW-0812">Transmembrane</keyword>
<dbReference type="RefSeq" id="WP_012868373.1">
    <property type="nucleotide sequence ID" value="NC_013521.1"/>
</dbReference>
<dbReference type="PANTHER" id="PTHR30474:SF2">
    <property type="entry name" value="PEPTIDOGLYCAN GLYCOSYLTRANSFERASE FTSW-RELATED"/>
    <property type="match status" value="1"/>
</dbReference>
<keyword evidence="9 19" id="KW-0472">Membrane</keyword>
<sequence>MSQDPAQARRSTTRATGTTGAAAPGAATSPTRPSDVAPPPSVSETFAAASHHVLLTATLALLAIGQTMILSASSVDSLARGRSPFALALEQSRYALVGLVVLAVASRVPTRVYRRVAAPALVVALGLQVLVHTSLAVGEGVRRSWITIGPVTGQPAEALKIGLVLWLGTVLARRQHRIGDWRTAAFPALPGAGLAIALTLLGHDVGTSLVMAALVAGALFVAGAPLRLFAAAGAGAAVVFGGLALAAPRRVQRISDWLGSDCDPLGSCYQATQGLRALGSGGWTGVGLGQSRQKWSYLPEPHNDFIFAIVGEELGVLGMLLVLALVGALAFAMIRVIARHTDPFARIVTGGVLGWVLAQAFVNIGTVVGLAPVIGVPLPLVSAGGSSLVTTLLAIGIVLSFARTEPGAPEALASRPGVLRRSRVVLGRRRRG</sequence>
<keyword evidence="4" id="KW-0808">Transferase</keyword>
<protein>
    <recommendedName>
        <fullName evidence="13">Probable peptidoglycan glycosyltransferase FtsW</fullName>
        <ecNumber evidence="15">2.4.99.28</ecNumber>
    </recommendedName>
    <alternativeName>
        <fullName evidence="14">Cell division protein FtsW</fullName>
    </alternativeName>
    <alternativeName>
        <fullName evidence="11">Cell wall polymerase</fullName>
    </alternativeName>
    <alternativeName>
        <fullName evidence="10">Peptidoglycan polymerase</fullName>
    </alternativeName>
</protein>
<dbReference type="AlphaFoldDB" id="D1BEL9"/>
<evidence type="ECO:0000256" key="14">
    <source>
        <dbReference type="ARBA" id="ARBA00041418"/>
    </source>
</evidence>
<dbReference type="Proteomes" id="UP000000322">
    <property type="component" value="Chromosome"/>
</dbReference>
<accession>D1BEL9</accession>
<dbReference type="GO" id="GO:0008955">
    <property type="term" value="F:peptidoglycan glycosyltransferase activity"/>
    <property type="evidence" value="ECO:0007669"/>
    <property type="project" value="UniProtKB-EC"/>
</dbReference>
<evidence type="ECO:0000256" key="16">
    <source>
        <dbReference type="ARBA" id="ARBA00049902"/>
    </source>
</evidence>
<organism evidence="20 21">
    <name type="scientific">Sanguibacter keddieii (strain ATCC 51767 / DSM 10542 / NCFB 3025 / ST-74)</name>
    <dbReference type="NCBI Taxonomy" id="446469"/>
    <lineage>
        <taxon>Bacteria</taxon>
        <taxon>Bacillati</taxon>
        <taxon>Actinomycetota</taxon>
        <taxon>Actinomycetes</taxon>
        <taxon>Micrococcales</taxon>
        <taxon>Sanguibacteraceae</taxon>
        <taxon>Sanguibacter</taxon>
    </lineage>
</organism>
<dbReference type="EMBL" id="CP001819">
    <property type="protein sequence ID" value="ACZ23305.1"/>
    <property type="molecule type" value="Genomic_DNA"/>
</dbReference>
<dbReference type="GO" id="GO:0008360">
    <property type="term" value="P:regulation of cell shape"/>
    <property type="evidence" value="ECO:0007669"/>
    <property type="project" value="UniProtKB-KW"/>
</dbReference>
<feature type="transmembrane region" description="Helical" evidence="19">
    <location>
        <begin position="53"/>
        <end position="72"/>
    </location>
</feature>
<proteinExistence type="inferred from homology"/>